<dbReference type="EMBL" id="CAJOBA010033718">
    <property type="protein sequence ID" value="CAF3969629.1"/>
    <property type="molecule type" value="Genomic_DNA"/>
</dbReference>
<feature type="chain" id="PRO_5036410220" evidence="1">
    <location>
        <begin position="21"/>
        <end position="96"/>
    </location>
</feature>
<organism evidence="2 6">
    <name type="scientific">Didymodactylos carnosus</name>
    <dbReference type="NCBI Taxonomy" id="1234261"/>
    <lineage>
        <taxon>Eukaryota</taxon>
        <taxon>Metazoa</taxon>
        <taxon>Spiralia</taxon>
        <taxon>Gnathifera</taxon>
        <taxon>Rotifera</taxon>
        <taxon>Eurotatoria</taxon>
        <taxon>Bdelloidea</taxon>
        <taxon>Philodinida</taxon>
        <taxon>Philodinidae</taxon>
        <taxon>Didymodactylos</taxon>
    </lineage>
</organism>
<evidence type="ECO:0000313" key="6">
    <source>
        <dbReference type="Proteomes" id="UP000663829"/>
    </source>
</evidence>
<evidence type="ECO:0000313" key="4">
    <source>
        <dbReference type="EMBL" id="CAF3786314.1"/>
    </source>
</evidence>
<dbReference type="Proteomes" id="UP000663829">
    <property type="component" value="Unassembled WGS sequence"/>
</dbReference>
<keyword evidence="6" id="KW-1185">Reference proteome</keyword>
<comment type="caution">
    <text evidence="2">The sequence shown here is derived from an EMBL/GenBank/DDBJ whole genome shotgun (WGS) entry which is preliminary data.</text>
</comment>
<dbReference type="AlphaFoldDB" id="A0A814HTN1"/>
<dbReference type="Proteomes" id="UP000677228">
    <property type="component" value="Unassembled WGS sequence"/>
</dbReference>
<evidence type="ECO:0000313" key="3">
    <source>
        <dbReference type="EMBL" id="CAF1158094.1"/>
    </source>
</evidence>
<dbReference type="EMBL" id="CAJNOK010012195">
    <property type="protein sequence ID" value="CAF1158094.1"/>
    <property type="molecule type" value="Genomic_DNA"/>
</dbReference>
<keyword evidence="1" id="KW-0732">Signal</keyword>
<gene>
    <name evidence="2" type="ORF">GPM918_LOCUS14460</name>
    <name evidence="3" type="ORF">OVA965_LOCUS21948</name>
    <name evidence="4" type="ORF">SRO942_LOCUS14460</name>
    <name evidence="5" type="ORF">TMI583_LOCUS22661</name>
</gene>
<protein>
    <submittedName>
        <fullName evidence="2">Uncharacterized protein</fullName>
    </submittedName>
</protein>
<evidence type="ECO:0000313" key="5">
    <source>
        <dbReference type="EMBL" id="CAF3969629.1"/>
    </source>
</evidence>
<evidence type="ECO:0000313" key="2">
    <source>
        <dbReference type="EMBL" id="CAF1014805.1"/>
    </source>
</evidence>
<dbReference type="Proteomes" id="UP000682733">
    <property type="component" value="Unassembled WGS sequence"/>
</dbReference>
<evidence type="ECO:0000256" key="1">
    <source>
        <dbReference type="SAM" id="SignalP"/>
    </source>
</evidence>
<dbReference type="OrthoDB" id="9988623at2759"/>
<proteinExistence type="predicted"/>
<accession>A0A814HTN1</accession>
<dbReference type="Proteomes" id="UP000681722">
    <property type="component" value="Unassembled WGS sequence"/>
</dbReference>
<dbReference type="EMBL" id="CAJOBC010003485">
    <property type="protein sequence ID" value="CAF3786314.1"/>
    <property type="molecule type" value="Genomic_DNA"/>
</dbReference>
<sequence>MKPIYLLTLFLFGLLFIVRGEDDAEFEEDRNQALLFIKRVYKPFKTKCEEKKREAKSAYESKCESKSWIPGARKNTDKRSCPDLKDWPAFKTWEVV</sequence>
<name>A0A814HTN1_9BILA</name>
<reference evidence="2" key="1">
    <citation type="submission" date="2021-02" db="EMBL/GenBank/DDBJ databases">
        <authorList>
            <person name="Nowell W R."/>
        </authorList>
    </citation>
    <scope>NUCLEOTIDE SEQUENCE</scope>
</reference>
<dbReference type="EMBL" id="CAJNOQ010003485">
    <property type="protein sequence ID" value="CAF1014805.1"/>
    <property type="molecule type" value="Genomic_DNA"/>
</dbReference>
<feature type="signal peptide" evidence="1">
    <location>
        <begin position="1"/>
        <end position="20"/>
    </location>
</feature>